<reference evidence="2 3" key="1">
    <citation type="submission" date="2015-01" db="EMBL/GenBank/DDBJ databases">
        <title>Draft genome of the acidophilic iron oxidizer Acidithrix ferrooxidans strain Py-F3.</title>
        <authorList>
            <person name="Poehlein A."/>
            <person name="Eisen S."/>
            <person name="Schloemann M."/>
            <person name="Johnson B.D."/>
            <person name="Daniel R."/>
            <person name="Muehling M."/>
        </authorList>
    </citation>
    <scope>NUCLEOTIDE SEQUENCE [LARGE SCALE GENOMIC DNA]</scope>
    <source>
        <strain evidence="2 3">Py-F3</strain>
    </source>
</reference>
<sequence>MLKKSHLGSLASLSVSALVLSACGSFANSVTVPVASSAKPLLSDSALTNGAVVSPNQMWVTAKSLTYWELFLWSNTTKSAKMISPVGISGEGGLAIAYDPGKYGVIGFYPYQSMLHSPLIVTKDGGYHWNSSSFGGSLAPVKDAIGLSDSTIFLVAMTSNGRILEEAPSSAAGAFRTLPFPVAGQIDGIAGISNGVVAQYSSGGTYHLAIYSSQSGQWSMSTITSPNPISMSSAPVKTSGVSSTEEVSICSSRGSSLTLGLVSPTGVITSSVVGSPNSQAVPVACTVDSNNLPQALLRGSGGKMAAVTSSGATTKLGSSLIGAGAFVQLQSHSLVLAPFNNGVHMIDLQSGIDFGGPVDTILSKIASSFG</sequence>
<name>A0A0D8HHX8_9ACTN</name>
<dbReference type="EMBL" id="JXYS01000077">
    <property type="protein sequence ID" value="KJF16686.1"/>
    <property type="molecule type" value="Genomic_DNA"/>
</dbReference>
<gene>
    <name evidence="2" type="ORF">AXFE_24610</name>
</gene>
<dbReference type="STRING" id="1280514.AXFE_24610"/>
<dbReference type="PROSITE" id="PS51257">
    <property type="entry name" value="PROKAR_LIPOPROTEIN"/>
    <property type="match status" value="1"/>
</dbReference>
<proteinExistence type="predicted"/>
<evidence type="ECO:0000256" key="1">
    <source>
        <dbReference type="SAM" id="SignalP"/>
    </source>
</evidence>
<keyword evidence="3" id="KW-1185">Reference proteome</keyword>
<keyword evidence="1" id="KW-0732">Signal</keyword>
<feature type="chain" id="PRO_5002329926" evidence="1">
    <location>
        <begin position="28"/>
        <end position="370"/>
    </location>
</feature>
<comment type="caution">
    <text evidence="2">The sequence shown here is derived from an EMBL/GenBank/DDBJ whole genome shotgun (WGS) entry which is preliminary data.</text>
</comment>
<feature type="signal peptide" evidence="1">
    <location>
        <begin position="1"/>
        <end position="27"/>
    </location>
</feature>
<dbReference type="AlphaFoldDB" id="A0A0D8HHX8"/>
<dbReference type="Proteomes" id="UP000032360">
    <property type="component" value="Unassembled WGS sequence"/>
</dbReference>
<protein>
    <submittedName>
        <fullName evidence="2">Uncharacterized protein</fullName>
    </submittedName>
</protein>
<evidence type="ECO:0000313" key="2">
    <source>
        <dbReference type="EMBL" id="KJF16686.1"/>
    </source>
</evidence>
<evidence type="ECO:0000313" key="3">
    <source>
        <dbReference type="Proteomes" id="UP000032360"/>
    </source>
</evidence>
<accession>A0A0D8HHX8</accession>
<organism evidence="2 3">
    <name type="scientific">Acidithrix ferrooxidans</name>
    <dbReference type="NCBI Taxonomy" id="1280514"/>
    <lineage>
        <taxon>Bacteria</taxon>
        <taxon>Bacillati</taxon>
        <taxon>Actinomycetota</taxon>
        <taxon>Acidimicrobiia</taxon>
        <taxon>Acidimicrobiales</taxon>
        <taxon>Acidimicrobiaceae</taxon>
        <taxon>Acidithrix</taxon>
    </lineage>
</organism>